<dbReference type="AlphaFoldDB" id="D1AKA6"/>
<dbReference type="HOGENOM" id="CLU_024588_6_0_0"/>
<feature type="binding site" evidence="3">
    <location>
        <position position="75"/>
    </location>
    <ligand>
        <name>Zn(2+)</name>
        <dbReference type="ChEBI" id="CHEBI:29105"/>
        <label>1</label>
    </ligand>
</feature>
<dbReference type="GO" id="GO:0050538">
    <property type="term" value="F:N-carbamoyl-L-amino-acid hydrolase activity"/>
    <property type="evidence" value="ECO:0007669"/>
    <property type="project" value="UniProtKB-EC"/>
</dbReference>
<protein>
    <submittedName>
        <fullName evidence="6">Amidase, hydantoinase/carbamoylase family</fullName>
        <ecNumber evidence="6">3.5.1.87</ecNumber>
    </submittedName>
</protein>
<feature type="binding site" evidence="4">
    <location>
        <position position="261"/>
    </location>
    <ligand>
        <name>allantoate</name>
        <dbReference type="ChEBI" id="CHEBI:17536"/>
    </ligand>
</feature>
<feature type="binding site" evidence="3">
    <location>
        <position position="176"/>
    </location>
    <ligand>
        <name>Zn(2+)</name>
        <dbReference type="ChEBI" id="CHEBI:29105"/>
        <label>1</label>
    </ligand>
</feature>
<evidence type="ECO:0000313" key="6">
    <source>
        <dbReference type="EMBL" id="ACZ09022.1"/>
    </source>
</evidence>
<evidence type="ECO:0000256" key="1">
    <source>
        <dbReference type="ARBA" id="ARBA00006153"/>
    </source>
</evidence>
<dbReference type="Proteomes" id="UP000000845">
    <property type="component" value="Chromosome"/>
</dbReference>
<dbReference type="EMBL" id="CP001739">
    <property type="protein sequence ID" value="ACZ09022.1"/>
    <property type="molecule type" value="Genomic_DNA"/>
</dbReference>
<reference evidence="7" key="1">
    <citation type="submission" date="2009-09" db="EMBL/GenBank/DDBJ databases">
        <title>The complete chromosome of Sebaldella termitidis ATCC 33386.</title>
        <authorList>
            <consortium name="US DOE Joint Genome Institute (JGI-PGF)"/>
            <person name="Lucas S."/>
            <person name="Copeland A."/>
            <person name="Lapidus A."/>
            <person name="Glavina del Rio T."/>
            <person name="Dalin E."/>
            <person name="Tice H."/>
            <person name="Bruce D."/>
            <person name="Goodwin L."/>
            <person name="Pitluck S."/>
            <person name="Kyrpides N."/>
            <person name="Mavromatis K."/>
            <person name="Ivanova N."/>
            <person name="Mikhailova N."/>
            <person name="Sims D."/>
            <person name="Meincke L."/>
            <person name="Brettin T."/>
            <person name="Detter J.C."/>
            <person name="Han C."/>
            <person name="Larimer F."/>
            <person name="Land M."/>
            <person name="Hauser L."/>
            <person name="Markowitz V."/>
            <person name="Cheng J.F."/>
            <person name="Hugenholtz P."/>
            <person name="Woyke T."/>
            <person name="Wu D."/>
            <person name="Eisen J.A."/>
        </authorList>
    </citation>
    <scope>NUCLEOTIDE SEQUENCE [LARGE SCALE GENOMIC DNA]</scope>
    <source>
        <strain evidence="7">ATCC 33386 / NCTC 11300</strain>
    </source>
</reference>
<dbReference type="InterPro" id="IPR002933">
    <property type="entry name" value="Peptidase_M20"/>
</dbReference>
<keyword evidence="3" id="KW-0862">Zinc</keyword>
<dbReference type="PANTHER" id="PTHR32494">
    <property type="entry name" value="ALLANTOATE DEIMINASE-RELATED"/>
    <property type="match status" value="1"/>
</dbReference>
<proteinExistence type="inferred from homology"/>
<dbReference type="EC" id="3.5.1.87" evidence="6"/>
<dbReference type="SUPFAM" id="SSF53187">
    <property type="entry name" value="Zn-dependent exopeptidases"/>
    <property type="match status" value="1"/>
</dbReference>
<dbReference type="SUPFAM" id="SSF55031">
    <property type="entry name" value="Bacterial exopeptidase dimerisation domain"/>
    <property type="match status" value="1"/>
</dbReference>
<feature type="binding site" evidence="3">
    <location>
        <position position="365"/>
    </location>
    <ligand>
        <name>Zn(2+)</name>
        <dbReference type="ChEBI" id="CHEBI:29105"/>
        <label>2</label>
    </ligand>
</feature>
<feature type="binding site" evidence="4">
    <location>
        <position position="274"/>
    </location>
    <ligand>
        <name>allantoate</name>
        <dbReference type="ChEBI" id="CHEBI:17536"/>
    </ligand>
</feature>
<dbReference type="GO" id="GO:0046872">
    <property type="term" value="F:metal ion binding"/>
    <property type="evidence" value="ECO:0007669"/>
    <property type="project" value="UniProtKB-KW"/>
</dbReference>
<feature type="binding site" evidence="4">
    <location>
        <position position="201"/>
    </location>
    <ligand>
        <name>allantoate</name>
        <dbReference type="ChEBI" id="CHEBI:17536"/>
    </ligand>
</feature>
<accession>D1AKA6</accession>
<feature type="binding site" evidence="3">
    <location>
        <position position="121"/>
    </location>
    <ligand>
        <name>Zn(2+)</name>
        <dbReference type="ChEBI" id="CHEBI:29105"/>
        <label>2</label>
    </ligand>
</feature>
<comment type="similarity">
    <text evidence="1">Belongs to the peptidase M20 family.</text>
</comment>
<organism evidence="6 7">
    <name type="scientific">Sebaldella termitidis (strain ATCC 33386 / NCTC 11300)</name>
    <dbReference type="NCBI Taxonomy" id="526218"/>
    <lineage>
        <taxon>Bacteria</taxon>
        <taxon>Fusobacteriati</taxon>
        <taxon>Fusobacteriota</taxon>
        <taxon>Fusobacteriia</taxon>
        <taxon>Fusobacteriales</taxon>
        <taxon>Leptotrichiaceae</taxon>
        <taxon>Sebaldella</taxon>
    </lineage>
</organism>
<keyword evidence="3" id="KW-0479">Metal-binding</keyword>
<name>D1AKA6_SEBTE</name>
<dbReference type="Pfam" id="PF01546">
    <property type="entry name" value="Peptidase_M20"/>
    <property type="match status" value="1"/>
</dbReference>
<dbReference type="GO" id="GO:0016813">
    <property type="term" value="F:hydrolase activity, acting on carbon-nitrogen (but not peptide) bonds, in linear amidines"/>
    <property type="evidence" value="ECO:0007669"/>
    <property type="project" value="InterPro"/>
</dbReference>
<comment type="cofactor">
    <cofactor evidence="3">
        <name>Zn(2+)</name>
        <dbReference type="ChEBI" id="CHEBI:29105"/>
    </cofactor>
    <text evidence="3">Binds 2 Zn(2+) ions per subunit.</text>
</comment>
<dbReference type="InterPro" id="IPR010158">
    <property type="entry name" value="Amidase_Cbmase"/>
</dbReference>
<evidence type="ECO:0000256" key="4">
    <source>
        <dbReference type="PIRSR" id="PIRSR001235-2"/>
    </source>
</evidence>
<dbReference type="PANTHER" id="PTHR32494:SF5">
    <property type="entry name" value="ALLANTOATE AMIDOHYDROLASE"/>
    <property type="match status" value="1"/>
</dbReference>
<dbReference type="eggNOG" id="COG0624">
    <property type="taxonomic scope" value="Bacteria"/>
</dbReference>
<evidence type="ECO:0000256" key="2">
    <source>
        <dbReference type="ARBA" id="ARBA00022801"/>
    </source>
</evidence>
<keyword evidence="7" id="KW-1185">Reference proteome</keyword>
<feature type="binding site" evidence="3">
    <location>
        <position position="86"/>
    </location>
    <ligand>
        <name>Zn(2+)</name>
        <dbReference type="ChEBI" id="CHEBI:29105"/>
        <label>2</label>
    </ligand>
</feature>
<gene>
    <name evidence="6" type="ordered locus">Sterm_2168</name>
</gene>
<dbReference type="Gene3D" id="3.30.70.360">
    <property type="match status" value="1"/>
</dbReference>
<dbReference type="KEGG" id="str:Sterm_2168"/>
<dbReference type="Pfam" id="PF07687">
    <property type="entry name" value="M20_dimer"/>
    <property type="match status" value="1"/>
</dbReference>
<dbReference type="PIRSF" id="PIRSF001235">
    <property type="entry name" value="Amidase_carbamoylase"/>
    <property type="match status" value="1"/>
</dbReference>
<dbReference type="STRING" id="526218.Sterm_2168"/>
<dbReference type="RefSeq" id="WP_012861616.1">
    <property type="nucleotide sequence ID" value="NC_013517.1"/>
</dbReference>
<feature type="domain" description="Peptidase M20 dimerisation" evidence="5">
    <location>
        <begin position="196"/>
        <end position="293"/>
    </location>
</feature>
<dbReference type="Gene3D" id="3.40.630.10">
    <property type="entry name" value="Zn peptidases"/>
    <property type="match status" value="1"/>
</dbReference>
<reference evidence="6 7" key="2">
    <citation type="journal article" date="2010" name="Stand. Genomic Sci.">
        <title>Complete genome sequence of Sebaldella termitidis type strain (NCTC 11300).</title>
        <authorList>
            <person name="Harmon-Smith M."/>
            <person name="Celia L."/>
            <person name="Chertkov O."/>
            <person name="Lapidus A."/>
            <person name="Copeland A."/>
            <person name="Glavina Del Rio T."/>
            <person name="Nolan M."/>
            <person name="Lucas S."/>
            <person name="Tice H."/>
            <person name="Cheng J.F."/>
            <person name="Han C."/>
            <person name="Detter J.C."/>
            <person name="Bruce D."/>
            <person name="Goodwin L."/>
            <person name="Pitluck S."/>
            <person name="Pati A."/>
            <person name="Liolios K."/>
            <person name="Ivanova N."/>
            <person name="Mavromatis K."/>
            <person name="Mikhailova N."/>
            <person name="Chen A."/>
            <person name="Palaniappan K."/>
            <person name="Land M."/>
            <person name="Hauser L."/>
            <person name="Chang Y.J."/>
            <person name="Jeffries C.D."/>
            <person name="Brettin T."/>
            <person name="Goker M."/>
            <person name="Beck B."/>
            <person name="Bristow J."/>
            <person name="Eisen J.A."/>
            <person name="Markowitz V."/>
            <person name="Hugenholtz P."/>
            <person name="Kyrpides N.C."/>
            <person name="Klenk H.P."/>
            <person name="Chen F."/>
        </authorList>
    </citation>
    <scope>NUCLEOTIDE SEQUENCE [LARGE SCALE GENOMIC DNA]</scope>
    <source>
        <strain evidence="7">ATCC 33386 / NCTC 11300</strain>
    </source>
</reference>
<dbReference type="InterPro" id="IPR036264">
    <property type="entry name" value="Bact_exopeptidase_dim_dom"/>
</dbReference>
<evidence type="ECO:0000259" key="5">
    <source>
        <dbReference type="Pfam" id="PF07687"/>
    </source>
</evidence>
<sequence length="394" mass="44632">MKRLMSNLHEIGEIGKTEEGYNRIEFSREYFRAAETFLDKLKKLGLKAWIDEVGNVIGEKAGRYPELPYIIIGSHLDTVKNGGLYDGNLGVMCALECMELLAENETVTDHTIRIAAFNAEEGLRLGGTFGSIAVFGTGNIEKENNLEELPEVGLTMENIRNSKWEENKIGAYLELHIEQGDQLFKKGKTIGIVNGIVGIERYRIKINGESNHGGTTSMESRKDAVKTAGELITYMYSLCEKYPHPFVFTIGDIKISPACYNVIPEYAELFVEIRDMKRENIYSFIADIKEFSKRYKDTETEFIHVLEKYPYVLDENIRNIIEKVCIKNNISYMELSSGAGHDAMCVPEDKPAVMIFVPSENGISHNKMEFTSESDIEMGTLTMFETLLEMDKQI</sequence>
<evidence type="ECO:0000256" key="3">
    <source>
        <dbReference type="PIRSR" id="PIRSR001235-1"/>
    </source>
</evidence>
<dbReference type="InterPro" id="IPR011650">
    <property type="entry name" value="Peptidase_M20_dimer"/>
</dbReference>
<keyword evidence="2 6" id="KW-0378">Hydrolase</keyword>
<evidence type="ECO:0000313" key="7">
    <source>
        <dbReference type="Proteomes" id="UP000000845"/>
    </source>
</evidence>
<dbReference type="NCBIfam" id="TIGR01879">
    <property type="entry name" value="hydantase"/>
    <property type="match status" value="1"/>
</dbReference>
<feature type="binding site" evidence="3">
    <location>
        <position position="86"/>
    </location>
    <ligand>
        <name>Zn(2+)</name>
        <dbReference type="ChEBI" id="CHEBI:29105"/>
        <label>1</label>
    </ligand>
</feature>